<comment type="subcellular location">
    <subcellularLocation>
        <location evidence="1">Membrane</location>
        <topology evidence="1">Multi-pass membrane protein</topology>
    </subcellularLocation>
</comment>
<reference evidence="17 18" key="1">
    <citation type="submission" date="2012-05" db="EMBL/GenBank/DDBJ databases">
        <authorList>
            <person name="Weinstock G."/>
            <person name="Sodergren E."/>
            <person name="Lobos E.A."/>
            <person name="Fulton L."/>
            <person name="Fulton R."/>
            <person name="Courtney L."/>
            <person name="Fronick C."/>
            <person name="O'Laughlin M."/>
            <person name="Godfrey J."/>
            <person name="Wilson R.M."/>
            <person name="Miner T."/>
            <person name="Farmer C."/>
            <person name="Delehaunty K."/>
            <person name="Cordes M."/>
            <person name="Minx P."/>
            <person name="Tomlinson C."/>
            <person name="Chen J."/>
            <person name="Wollam A."/>
            <person name="Pepin K.H."/>
            <person name="Bhonagiri V."/>
            <person name="Zhang X."/>
            <person name="Suruliraj S."/>
            <person name="Warren W."/>
            <person name="Mitreva M."/>
            <person name="Mardis E.R."/>
            <person name="Wilson R.K."/>
        </authorList>
    </citation>
    <scope>NUCLEOTIDE SEQUENCE [LARGE SCALE GENOMIC DNA]</scope>
    <source>
        <strain evidence="17 18">F0037</strain>
    </source>
</reference>
<dbReference type="PATRIC" id="fig|1127696.3.peg.93"/>
<accession>L1NIM2</accession>
<keyword evidence="3" id="KW-0808">Transferase</keyword>
<dbReference type="eggNOG" id="COG0772">
    <property type="taxonomic scope" value="Bacteria"/>
</dbReference>
<evidence type="ECO:0000256" key="5">
    <source>
        <dbReference type="ARBA" id="ARBA00022960"/>
    </source>
</evidence>
<dbReference type="GO" id="GO:0009252">
    <property type="term" value="P:peptidoglycan biosynthetic process"/>
    <property type="evidence" value="ECO:0007669"/>
    <property type="project" value="UniProtKB-KW"/>
</dbReference>
<proteinExistence type="inferred from homology"/>
<dbReference type="GO" id="GO:0032153">
    <property type="term" value="C:cell division site"/>
    <property type="evidence" value="ECO:0007669"/>
    <property type="project" value="TreeGrafter"/>
</dbReference>
<dbReference type="STRING" id="1127696.HMPREF9134_00107"/>
<dbReference type="GO" id="GO:0051301">
    <property type="term" value="P:cell division"/>
    <property type="evidence" value="ECO:0007669"/>
    <property type="project" value="InterPro"/>
</dbReference>
<dbReference type="GO" id="GO:0015648">
    <property type="term" value="F:lipid-linked peptidoglycan transporter activity"/>
    <property type="evidence" value="ECO:0007669"/>
    <property type="project" value="TreeGrafter"/>
</dbReference>
<dbReference type="GO" id="GO:0008360">
    <property type="term" value="P:regulation of cell shape"/>
    <property type="evidence" value="ECO:0007669"/>
    <property type="project" value="UniProtKB-KW"/>
</dbReference>
<evidence type="ECO:0000256" key="11">
    <source>
        <dbReference type="ARBA" id="ARBA00038053"/>
    </source>
</evidence>
<protein>
    <recommendedName>
        <fullName evidence="12">Probable peptidoglycan glycosyltransferase FtsW</fullName>
        <ecNumber evidence="14">2.4.99.28</ecNumber>
    </recommendedName>
    <alternativeName>
        <fullName evidence="13">Cell division protein FtsW</fullName>
    </alternativeName>
    <alternativeName>
        <fullName evidence="10">Cell wall polymerase</fullName>
    </alternativeName>
    <alternativeName>
        <fullName evidence="9">Peptidoglycan polymerase</fullName>
    </alternativeName>
</protein>
<gene>
    <name evidence="17" type="ORF">HMPREF9134_00107</name>
</gene>
<keyword evidence="2" id="KW-0328">Glycosyltransferase</keyword>
<dbReference type="EMBL" id="AMEQ01000003">
    <property type="protein sequence ID" value="EKY03218.1"/>
    <property type="molecule type" value="Genomic_DNA"/>
</dbReference>
<evidence type="ECO:0000256" key="16">
    <source>
        <dbReference type="SAM" id="Phobius"/>
    </source>
</evidence>
<evidence type="ECO:0000256" key="9">
    <source>
        <dbReference type="ARBA" id="ARBA00032370"/>
    </source>
</evidence>
<dbReference type="AlphaFoldDB" id="L1NIM2"/>
<keyword evidence="7 16" id="KW-1133">Transmembrane helix</keyword>
<keyword evidence="8 16" id="KW-0472">Membrane</keyword>
<evidence type="ECO:0000256" key="12">
    <source>
        <dbReference type="ARBA" id="ARBA00041185"/>
    </source>
</evidence>
<evidence type="ECO:0000256" key="2">
    <source>
        <dbReference type="ARBA" id="ARBA00022676"/>
    </source>
</evidence>
<evidence type="ECO:0000256" key="3">
    <source>
        <dbReference type="ARBA" id="ARBA00022679"/>
    </source>
</evidence>
<feature type="transmembrane region" description="Helical" evidence="16">
    <location>
        <begin position="92"/>
        <end position="112"/>
    </location>
</feature>
<feature type="transmembrane region" description="Helical" evidence="16">
    <location>
        <begin position="28"/>
        <end position="48"/>
    </location>
</feature>
<feature type="transmembrane region" description="Helical" evidence="16">
    <location>
        <begin position="342"/>
        <end position="362"/>
    </location>
</feature>
<dbReference type="GO" id="GO:0005886">
    <property type="term" value="C:plasma membrane"/>
    <property type="evidence" value="ECO:0007669"/>
    <property type="project" value="TreeGrafter"/>
</dbReference>
<dbReference type="PANTHER" id="PTHR30474">
    <property type="entry name" value="CELL CYCLE PROTEIN"/>
    <property type="match status" value="1"/>
</dbReference>
<evidence type="ECO:0000256" key="14">
    <source>
        <dbReference type="ARBA" id="ARBA00044770"/>
    </source>
</evidence>
<dbReference type="Pfam" id="PF01098">
    <property type="entry name" value="FTSW_RODA_SPOVE"/>
    <property type="match status" value="1"/>
</dbReference>
<feature type="transmembrane region" description="Helical" evidence="16">
    <location>
        <begin position="368"/>
        <end position="390"/>
    </location>
</feature>
<comment type="caution">
    <text evidence="17">The sequence shown here is derived from an EMBL/GenBank/DDBJ whole genome shotgun (WGS) entry which is preliminary data.</text>
</comment>
<dbReference type="Proteomes" id="UP000010408">
    <property type="component" value="Unassembled WGS sequence"/>
</dbReference>
<evidence type="ECO:0000256" key="8">
    <source>
        <dbReference type="ARBA" id="ARBA00023136"/>
    </source>
</evidence>
<dbReference type="EC" id="2.4.99.28" evidence="14"/>
<evidence type="ECO:0000256" key="10">
    <source>
        <dbReference type="ARBA" id="ARBA00033270"/>
    </source>
</evidence>
<evidence type="ECO:0000313" key="18">
    <source>
        <dbReference type="Proteomes" id="UP000010408"/>
    </source>
</evidence>
<keyword evidence="5" id="KW-0133">Cell shape</keyword>
<dbReference type="InterPro" id="IPR001182">
    <property type="entry name" value="FtsW/RodA"/>
</dbReference>
<keyword evidence="6" id="KW-0573">Peptidoglycan synthesis</keyword>
<name>L1NIM2_9PORP</name>
<feature type="transmembrane region" description="Helical" evidence="16">
    <location>
        <begin position="207"/>
        <end position="225"/>
    </location>
</feature>
<evidence type="ECO:0000256" key="7">
    <source>
        <dbReference type="ARBA" id="ARBA00022989"/>
    </source>
</evidence>
<evidence type="ECO:0000256" key="13">
    <source>
        <dbReference type="ARBA" id="ARBA00041418"/>
    </source>
</evidence>
<evidence type="ECO:0000313" key="17">
    <source>
        <dbReference type="EMBL" id="EKY03218.1"/>
    </source>
</evidence>
<comment type="catalytic activity">
    <reaction evidence="15">
        <text>[GlcNAc-(1-&gt;4)-Mur2Ac(oyl-L-Ala-gamma-D-Glu-L-Lys-D-Ala-D-Ala)](n)-di-trans,octa-cis-undecaprenyl diphosphate + beta-D-GlcNAc-(1-&gt;4)-Mur2Ac(oyl-L-Ala-gamma-D-Glu-L-Lys-D-Ala-D-Ala)-di-trans,octa-cis-undecaprenyl diphosphate = [GlcNAc-(1-&gt;4)-Mur2Ac(oyl-L-Ala-gamma-D-Glu-L-Lys-D-Ala-D-Ala)](n+1)-di-trans,octa-cis-undecaprenyl diphosphate + di-trans,octa-cis-undecaprenyl diphosphate + H(+)</text>
        <dbReference type="Rhea" id="RHEA:23708"/>
        <dbReference type="Rhea" id="RHEA-COMP:9602"/>
        <dbReference type="Rhea" id="RHEA-COMP:9603"/>
        <dbReference type="ChEBI" id="CHEBI:15378"/>
        <dbReference type="ChEBI" id="CHEBI:58405"/>
        <dbReference type="ChEBI" id="CHEBI:60033"/>
        <dbReference type="ChEBI" id="CHEBI:78435"/>
        <dbReference type="EC" id="2.4.99.28"/>
    </reaction>
</comment>
<feature type="transmembrane region" description="Helical" evidence="16">
    <location>
        <begin position="68"/>
        <end position="86"/>
    </location>
</feature>
<evidence type="ECO:0000256" key="15">
    <source>
        <dbReference type="ARBA" id="ARBA00049902"/>
    </source>
</evidence>
<keyword evidence="4 16" id="KW-0812">Transmembrane</keyword>
<feature type="transmembrane region" description="Helical" evidence="16">
    <location>
        <begin position="162"/>
        <end position="195"/>
    </location>
</feature>
<dbReference type="RefSeq" id="WP_005468071.1">
    <property type="nucleotide sequence ID" value="NZ_KB291034.1"/>
</dbReference>
<evidence type="ECO:0000256" key="6">
    <source>
        <dbReference type="ARBA" id="ARBA00022984"/>
    </source>
</evidence>
<sequence>MTSMPEQQISQPLGERHWYQRVFDGNGLMWVLYFAFIIVSLVTVSSAISSDFYKSLSAGGMNPIMKHWIMLVIGGTTAVVMSSLPARYYRVHVPLLMTIGMVVMIIALILFGRATNGAERWINLGFITLQPSEFMRVYMVLCGALIAKNDLVENPKKEKAYYVYWIALLLLSTPLILSNLSTGIIFVAFLFLYSWVLKAPKRAMRRFALVGAGVVALFAIALFTFPDSLLPSRATTWRNRIERAVSEREDRFQITDENRQEQMGRIAIARSQLIGKGPGNSKIRDTLAMAYSDYLYAIIIEEYGLIGLLFIPGLYVIWMLLAYREARKQTNVYRSNLIKGFGILYPMQAIINMVVASGLISTGQTLPLLSFGGSSIVAASMAFGIMIGASRVDKDKRRQREEEALIEEETTTLLEV</sequence>
<comment type="similarity">
    <text evidence="11">Belongs to the SEDS family. FtsW subfamily.</text>
</comment>
<dbReference type="HOGENOM" id="CLU_029243_1_0_10"/>
<feature type="transmembrane region" description="Helical" evidence="16">
    <location>
        <begin position="294"/>
        <end position="321"/>
    </location>
</feature>
<evidence type="ECO:0000256" key="4">
    <source>
        <dbReference type="ARBA" id="ARBA00022692"/>
    </source>
</evidence>
<evidence type="ECO:0000256" key="1">
    <source>
        <dbReference type="ARBA" id="ARBA00004141"/>
    </source>
</evidence>
<dbReference type="PANTHER" id="PTHR30474:SF2">
    <property type="entry name" value="PEPTIDOGLYCAN GLYCOSYLTRANSFERASE FTSW-RELATED"/>
    <property type="match status" value="1"/>
</dbReference>
<organism evidence="17 18">
    <name type="scientific">Porphyromonas catoniae F0037</name>
    <dbReference type="NCBI Taxonomy" id="1127696"/>
    <lineage>
        <taxon>Bacteria</taxon>
        <taxon>Pseudomonadati</taxon>
        <taxon>Bacteroidota</taxon>
        <taxon>Bacteroidia</taxon>
        <taxon>Bacteroidales</taxon>
        <taxon>Porphyromonadaceae</taxon>
        <taxon>Porphyromonas</taxon>
    </lineage>
</organism>
<dbReference type="GO" id="GO:0008955">
    <property type="term" value="F:peptidoglycan glycosyltransferase activity"/>
    <property type="evidence" value="ECO:0007669"/>
    <property type="project" value="UniProtKB-EC"/>
</dbReference>